<evidence type="ECO:0000256" key="1">
    <source>
        <dbReference type="PIRSR" id="PIRSR018249-1"/>
    </source>
</evidence>
<dbReference type="Proteomes" id="UP000610558">
    <property type="component" value="Unassembled WGS sequence"/>
</dbReference>
<dbReference type="InterPro" id="IPR041698">
    <property type="entry name" value="Methyltransf_25"/>
</dbReference>
<feature type="binding site" evidence="2">
    <location>
        <position position="194"/>
    </location>
    <ligand>
        <name>S-adenosyl-L-methionine</name>
        <dbReference type="ChEBI" id="CHEBI:59789"/>
    </ligand>
</feature>
<keyword evidence="5" id="KW-0808">Transferase</keyword>
<keyword evidence="2" id="KW-0949">S-adenosyl-L-methionine</keyword>
<dbReference type="CDD" id="cd02440">
    <property type="entry name" value="AdoMet_MTases"/>
    <property type="match status" value="1"/>
</dbReference>
<comment type="caution">
    <text evidence="5">The sequence shown here is derived from an EMBL/GenBank/DDBJ whole genome shotgun (WGS) entry which is preliminary data.</text>
</comment>
<feature type="domain" description="23S rRNA (guanine(745)-N(1))-methyltransferase N-terminal" evidence="4">
    <location>
        <begin position="10"/>
        <end position="52"/>
    </location>
</feature>
<dbReference type="PIRSF" id="PIRSF018249">
    <property type="entry name" value="MyrA_prd"/>
    <property type="match status" value="1"/>
</dbReference>
<evidence type="ECO:0000259" key="3">
    <source>
        <dbReference type="Pfam" id="PF13649"/>
    </source>
</evidence>
<dbReference type="GO" id="GO:0032259">
    <property type="term" value="P:methylation"/>
    <property type="evidence" value="ECO:0007669"/>
    <property type="project" value="UniProtKB-KW"/>
</dbReference>
<dbReference type="GO" id="GO:0046872">
    <property type="term" value="F:metal ion binding"/>
    <property type="evidence" value="ECO:0007669"/>
    <property type="project" value="UniProtKB-KW"/>
</dbReference>
<proteinExistence type="predicted"/>
<dbReference type="Pfam" id="PF21302">
    <property type="entry name" value="Zn_ribbon_RlmA"/>
    <property type="match status" value="1"/>
</dbReference>
<dbReference type="PANTHER" id="PTHR42912">
    <property type="entry name" value="METHYLTRANSFERASE"/>
    <property type="match status" value="1"/>
</dbReference>
<feature type="binding site" evidence="2">
    <location>
        <position position="73"/>
    </location>
    <ligand>
        <name>S-adenosyl-L-methionine</name>
        <dbReference type="ChEBI" id="CHEBI:59789"/>
    </ligand>
</feature>
<dbReference type="GO" id="GO:0008168">
    <property type="term" value="F:methyltransferase activity"/>
    <property type="evidence" value="ECO:0007669"/>
    <property type="project" value="UniProtKB-KW"/>
</dbReference>
<dbReference type="InterPro" id="IPR048647">
    <property type="entry name" value="RlmA_N"/>
</dbReference>
<accession>A0A927C1A0</accession>
<evidence type="ECO:0000256" key="2">
    <source>
        <dbReference type="PIRSR" id="PIRSR018249-2"/>
    </source>
</evidence>
<name>A0A927C1A0_9GAMM</name>
<gene>
    <name evidence="5" type="ORF">IB286_03410</name>
</gene>
<dbReference type="Gene3D" id="3.40.50.150">
    <property type="entry name" value="Vaccinia Virus protein VP39"/>
    <property type="match status" value="1"/>
</dbReference>
<keyword evidence="1" id="KW-0862">Zinc</keyword>
<evidence type="ECO:0000313" key="6">
    <source>
        <dbReference type="Proteomes" id="UP000610558"/>
    </source>
</evidence>
<dbReference type="PANTHER" id="PTHR42912:SF45">
    <property type="entry name" value="23S RRNA (GUANINE(745)-N(1))-METHYLTRANSFERASE"/>
    <property type="match status" value="1"/>
</dbReference>
<dbReference type="InterPro" id="IPR050508">
    <property type="entry name" value="Methyltransf_Superfamily"/>
</dbReference>
<dbReference type="InterPro" id="IPR029063">
    <property type="entry name" value="SAM-dependent_MTases_sf"/>
</dbReference>
<sequence length="284" mass="31911">MPFISDSSLICPLDQTELHRENGSLRCALGHCFDIAKQGHINLLPVQDKKSRDPGDSREMVDARRFFLQSGCYAPLAQRLAEITDNAIQGQSRLDVLDAGCGDGYYLNEITARLEQSNRELCVTGLDISKWAARACASRYKQFTAIVASNRKIPLQENSQDLVLCLFGFPVYAEFQRVLRPGGLLIQVDPGPDHLIELRREIYAEVKKHEAPSSEEAQQKLGPLVFQQALQFQSAPLNADQRRQLLLMTPHFHRASPTARQRLEQKDGLSVSVDATIRIFRKSP</sequence>
<keyword evidence="6" id="KW-1185">Reference proteome</keyword>
<dbReference type="SUPFAM" id="SSF53335">
    <property type="entry name" value="S-adenosyl-L-methionine-dependent methyltransferases"/>
    <property type="match status" value="1"/>
</dbReference>
<dbReference type="EMBL" id="JACXLD010000001">
    <property type="protein sequence ID" value="MBD2858042.1"/>
    <property type="molecule type" value="Genomic_DNA"/>
</dbReference>
<dbReference type="InterPro" id="IPR016718">
    <property type="entry name" value="rRNA_m1G-MeTrfase_A_prd"/>
</dbReference>
<feature type="binding site" evidence="1">
    <location>
        <position position="31"/>
    </location>
    <ligand>
        <name>Zn(2+)</name>
        <dbReference type="ChEBI" id="CHEBI:29105"/>
    </ligand>
</feature>
<keyword evidence="1" id="KW-0479">Metal-binding</keyword>
<organism evidence="5 6">
    <name type="scientific">Spongiibacter pelagi</name>
    <dbReference type="NCBI Taxonomy" id="2760804"/>
    <lineage>
        <taxon>Bacteria</taxon>
        <taxon>Pseudomonadati</taxon>
        <taxon>Pseudomonadota</taxon>
        <taxon>Gammaproteobacteria</taxon>
        <taxon>Cellvibrionales</taxon>
        <taxon>Spongiibacteraceae</taxon>
        <taxon>Spongiibacter</taxon>
    </lineage>
</organism>
<keyword evidence="5" id="KW-0489">Methyltransferase</keyword>
<evidence type="ECO:0000259" key="4">
    <source>
        <dbReference type="Pfam" id="PF21302"/>
    </source>
</evidence>
<feature type="domain" description="Methyltransferase" evidence="3">
    <location>
        <begin position="96"/>
        <end position="183"/>
    </location>
</feature>
<protein>
    <submittedName>
        <fullName evidence="5">Methyltransferase domain-containing protein</fullName>
    </submittedName>
</protein>
<dbReference type="Pfam" id="PF13649">
    <property type="entry name" value="Methyltransf_25"/>
    <property type="match status" value="1"/>
</dbReference>
<feature type="binding site" evidence="1">
    <location>
        <position position="27"/>
    </location>
    <ligand>
        <name>Zn(2+)</name>
        <dbReference type="ChEBI" id="CHEBI:29105"/>
    </ligand>
</feature>
<reference evidence="5" key="1">
    <citation type="submission" date="2020-09" db="EMBL/GenBank/DDBJ databases">
        <authorList>
            <person name="Yoon J.-W."/>
        </authorList>
    </citation>
    <scope>NUCLEOTIDE SEQUENCE</scope>
    <source>
        <strain evidence="5">KMU-158</strain>
    </source>
</reference>
<dbReference type="RefSeq" id="WP_190762410.1">
    <property type="nucleotide sequence ID" value="NZ_JACXLD010000001.1"/>
</dbReference>
<evidence type="ECO:0000313" key="5">
    <source>
        <dbReference type="EMBL" id="MBD2858042.1"/>
    </source>
</evidence>
<dbReference type="AlphaFoldDB" id="A0A927C1A0"/>